<evidence type="ECO:0000313" key="4">
    <source>
        <dbReference type="EMBL" id="AZP14056.1"/>
    </source>
</evidence>
<dbReference type="Pfam" id="PF00111">
    <property type="entry name" value="Fer2"/>
    <property type="match status" value="1"/>
</dbReference>
<dbReference type="Gene3D" id="2.40.33.20">
    <property type="entry name" value="PK beta-barrel domain-like"/>
    <property type="match status" value="1"/>
</dbReference>
<dbReference type="InterPro" id="IPR017938">
    <property type="entry name" value="Riboflavin_synthase-like_b-brl"/>
</dbReference>
<dbReference type="GO" id="GO:0030170">
    <property type="term" value="F:pyridoxal phosphate binding"/>
    <property type="evidence" value="ECO:0007669"/>
    <property type="project" value="InterPro"/>
</dbReference>
<gene>
    <name evidence="4" type="ORF">EJN92_19870</name>
</gene>
<feature type="domain" description="2Fe-2S ferredoxin-type" evidence="1">
    <location>
        <begin position="495"/>
        <end position="578"/>
    </location>
</feature>
<dbReference type="AlphaFoldDB" id="A0A3S9HPL1"/>
<dbReference type="InterPro" id="IPR036010">
    <property type="entry name" value="2Fe-2S_ferredoxin-like_sf"/>
</dbReference>
<dbReference type="InterPro" id="IPR006058">
    <property type="entry name" value="2Fe2S_fd_BS"/>
</dbReference>
<dbReference type="PRINTS" id="PR00409">
    <property type="entry name" value="PHDIOXRDTASE"/>
</dbReference>
<dbReference type="InterPro" id="IPR017927">
    <property type="entry name" value="FAD-bd_FR_type"/>
</dbReference>
<dbReference type="InterPro" id="IPR039261">
    <property type="entry name" value="FNR_nucleotide-bd"/>
</dbReference>
<dbReference type="PROSITE" id="PS51340">
    <property type="entry name" value="MOSC"/>
    <property type="match status" value="1"/>
</dbReference>
<reference evidence="4 5" key="1">
    <citation type="journal article" date="2011" name="Int. J. Syst. Evol. Microbiol.">
        <title>Description of Undibacterium oligocarboniphilum sp. nov., isolated from purified water, and Undibacterium pigrum strain CCUG 49012 as the type strain of Undibacterium parvum sp. nov., and emended descriptions of the genus Undibacterium and the species Undibacterium pigrum.</title>
        <authorList>
            <person name="Eder W."/>
            <person name="Wanner G."/>
            <person name="Ludwig W."/>
            <person name="Busse H.J."/>
            <person name="Ziemke-Kageler F."/>
            <person name="Lang E."/>
        </authorList>
    </citation>
    <scope>NUCLEOTIDE SEQUENCE [LARGE SCALE GENOMIC DNA]</scope>
    <source>
        <strain evidence="4 5">DSM 23061</strain>
    </source>
</reference>
<dbReference type="CDD" id="cd00207">
    <property type="entry name" value="fer2"/>
    <property type="match status" value="1"/>
</dbReference>
<dbReference type="Pfam" id="PF00970">
    <property type="entry name" value="FAD_binding_6"/>
    <property type="match status" value="1"/>
</dbReference>
<accession>A0A3S9HPL1</accession>
<evidence type="ECO:0000259" key="3">
    <source>
        <dbReference type="PROSITE" id="PS51384"/>
    </source>
</evidence>
<dbReference type="GO" id="GO:0051537">
    <property type="term" value="F:2 iron, 2 sulfur cluster binding"/>
    <property type="evidence" value="ECO:0007669"/>
    <property type="project" value="InterPro"/>
</dbReference>
<dbReference type="SUPFAM" id="SSF52343">
    <property type="entry name" value="Ferredoxin reductase-like, C-terminal NADP-linked domain"/>
    <property type="match status" value="1"/>
</dbReference>
<dbReference type="InterPro" id="IPR008333">
    <property type="entry name" value="Cbr1-like_FAD-bd_dom"/>
</dbReference>
<dbReference type="GO" id="GO:0030151">
    <property type="term" value="F:molybdenum ion binding"/>
    <property type="evidence" value="ECO:0007669"/>
    <property type="project" value="InterPro"/>
</dbReference>
<dbReference type="InterPro" id="IPR001041">
    <property type="entry name" value="2Fe-2S_ferredoxin-type"/>
</dbReference>
<dbReference type="Gene3D" id="2.40.30.10">
    <property type="entry name" value="Translation factors"/>
    <property type="match status" value="1"/>
</dbReference>
<dbReference type="PROSITE" id="PS00197">
    <property type="entry name" value="2FE2S_FER_1"/>
    <property type="match status" value="1"/>
</dbReference>
<keyword evidence="5" id="KW-1185">Reference proteome</keyword>
<dbReference type="Pfam" id="PF00175">
    <property type="entry name" value="NAD_binding_1"/>
    <property type="match status" value="1"/>
</dbReference>
<dbReference type="KEGG" id="upv:EJN92_19870"/>
<evidence type="ECO:0000259" key="1">
    <source>
        <dbReference type="PROSITE" id="PS51085"/>
    </source>
</evidence>
<name>A0A3S9HPL1_9BURK</name>
<feature type="domain" description="FAD-binding FR-type" evidence="3">
    <location>
        <begin position="222"/>
        <end position="328"/>
    </location>
</feature>
<dbReference type="Pfam" id="PF03473">
    <property type="entry name" value="MOSC"/>
    <property type="match status" value="1"/>
</dbReference>
<dbReference type="EMBL" id="CP034464">
    <property type="protein sequence ID" value="AZP14056.1"/>
    <property type="molecule type" value="Genomic_DNA"/>
</dbReference>
<dbReference type="RefSeq" id="WP_126129417.1">
    <property type="nucleotide sequence ID" value="NZ_CP034464.1"/>
</dbReference>
<dbReference type="PANTHER" id="PTHR30212">
    <property type="entry name" value="PROTEIN YIIM"/>
    <property type="match status" value="1"/>
</dbReference>
<dbReference type="PROSITE" id="PS51085">
    <property type="entry name" value="2FE2S_FER_2"/>
    <property type="match status" value="1"/>
</dbReference>
<organism evidence="4 5">
    <name type="scientific">Undibacterium parvum</name>
    <dbReference type="NCBI Taxonomy" id="401471"/>
    <lineage>
        <taxon>Bacteria</taxon>
        <taxon>Pseudomonadati</taxon>
        <taxon>Pseudomonadota</taxon>
        <taxon>Betaproteobacteria</taxon>
        <taxon>Burkholderiales</taxon>
        <taxon>Oxalobacteraceae</taxon>
        <taxon>Undibacterium</taxon>
    </lineage>
</organism>
<dbReference type="InterPro" id="IPR011037">
    <property type="entry name" value="Pyrv_Knase-like_insert_dom_sf"/>
</dbReference>
<dbReference type="SUPFAM" id="SSF54292">
    <property type="entry name" value="2Fe-2S ferredoxin-like"/>
    <property type="match status" value="1"/>
</dbReference>
<dbReference type="CDD" id="cd06184">
    <property type="entry name" value="flavohem_like_fad_nad_binding"/>
    <property type="match status" value="1"/>
</dbReference>
<dbReference type="GO" id="GO:0016491">
    <property type="term" value="F:oxidoreductase activity"/>
    <property type="evidence" value="ECO:0007669"/>
    <property type="project" value="InterPro"/>
</dbReference>
<protein>
    <submittedName>
        <fullName evidence="4">MOSC domain-containing protein</fullName>
    </submittedName>
</protein>
<feature type="domain" description="MOSC" evidence="2">
    <location>
        <begin position="29"/>
        <end position="160"/>
    </location>
</feature>
<dbReference type="Gene3D" id="3.40.50.80">
    <property type="entry name" value="Nucleotide-binding domain of ferredoxin-NADP reductase (FNR) module"/>
    <property type="match status" value="1"/>
</dbReference>
<dbReference type="InterPro" id="IPR001433">
    <property type="entry name" value="OxRdtase_FAD/NAD-bd"/>
</dbReference>
<proteinExistence type="predicted"/>
<dbReference type="OrthoDB" id="9801223at2"/>
<dbReference type="SUPFAM" id="SSF50800">
    <property type="entry name" value="PK beta-barrel domain-like"/>
    <property type="match status" value="1"/>
</dbReference>
<dbReference type="Proteomes" id="UP000275663">
    <property type="component" value="Chromosome"/>
</dbReference>
<dbReference type="Gene3D" id="3.10.20.30">
    <property type="match status" value="1"/>
</dbReference>
<dbReference type="InterPro" id="IPR052353">
    <property type="entry name" value="Benzoxazolinone_Detox_Enz"/>
</dbReference>
<sequence>MVKLRAIFSGISQTYSVDGYSFETAIIKQQVVGTVQVTDTGIVGNQVANHKNAVYAYCSENYAYWNRELDLATPWQCGSIGENLSLQGLDESQLRIGDFLQIGPVLLQVSGCRAPCENFLWRVAQPLSFLAKFQSSGRTGFYLEVISTGLIEAGMLVQHIACQHDSITVPELARFLMQPQAEAQELDRLIAIPGMGQQMLSALVAARNLQIEKALVQRNRWNGWKNFVVSDIVSETEQIKSFYLSPAVPGEQVAGYRAGQFLSCRLTLPNGKQISRCWSISSYDENLQRYRISVKREELGEASSYLHQQLQIGMQIEVMAPSGYFTLKRGEVAVPVVLISAGIGITPMLSMLKAHLARLDKRLPTLYFIHSTQNKVTHAFRQEVDTLVAAHAQLHTHYIHTQPSLDSLLGVDFDSDQRLSSQCIESVMADLGCWFAEKWISLGPADCQYYLCGPDSFQRDVMRMLEQLGVAPHAIFHESFDAKRMSLSELQLADASVRFQQSDSSAHWSQSSDMSLLELAESSGLSPNFSCRNGHCGVCRSTLLQGEVIYPRAPAISLAAGEVLLCCAIPKGDVTLAI</sequence>
<dbReference type="InterPro" id="IPR005302">
    <property type="entry name" value="MoCF_Sase_C"/>
</dbReference>
<dbReference type="InterPro" id="IPR012675">
    <property type="entry name" value="Beta-grasp_dom_sf"/>
</dbReference>
<evidence type="ECO:0000313" key="5">
    <source>
        <dbReference type="Proteomes" id="UP000275663"/>
    </source>
</evidence>
<dbReference type="SUPFAM" id="SSF63380">
    <property type="entry name" value="Riboflavin synthase domain-like"/>
    <property type="match status" value="1"/>
</dbReference>
<dbReference type="PANTHER" id="PTHR30212:SF2">
    <property type="entry name" value="PROTEIN YIIM"/>
    <property type="match status" value="1"/>
</dbReference>
<evidence type="ECO:0000259" key="2">
    <source>
        <dbReference type="PROSITE" id="PS51340"/>
    </source>
</evidence>
<dbReference type="PROSITE" id="PS51384">
    <property type="entry name" value="FAD_FR"/>
    <property type="match status" value="1"/>
</dbReference>